<reference evidence="6" key="1">
    <citation type="journal article" date="2013" name="Genome Biol.">
        <title>Draft genome of the mountain pine beetle, Dendroctonus ponderosae Hopkins, a major forest pest.</title>
        <authorList>
            <person name="Keeling C.I."/>
            <person name="Yuen M.M."/>
            <person name="Liao N.Y."/>
            <person name="Docking T.R."/>
            <person name="Chan S.K."/>
            <person name="Taylor G.A."/>
            <person name="Palmquist D.L."/>
            <person name="Jackman S.D."/>
            <person name="Nguyen A."/>
            <person name="Li M."/>
            <person name="Henderson H."/>
            <person name="Janes J.K."/>
            <person name="Zhao Y."/>
            <person name="Pandoh P."/>
            <person name="Moore R."/>
            <person name="Sperling F.A."/>
            <person name="Huber D.P."/>
            <person name="Birol I."/>
            <person name="Jones S.J."/>
            <person name="Bohlmann J."/>
        </authorList>
    </citation>
    <scope>NUCLEOTIDE SEQUENCE</scope>
</reference>
<keyword evidence="6" id="KW-1185">Reference proteome</keyword>
<dbReference type="InterPro" id="IPR015943">
    <property type="entry name" value="WD40/YVTN_repeat-like_dom_sf"/>
</dbReference>
<name>A0AAR5NY64_DENPD</name>
<dbReference type="PANTHER" id="PTHR11227">
    <property type="entry name" value="WD-REPEAT PROTEIN INTERACTING WITH PHOSPHOINOSIDES WIPI -RELATED"/>
    <property type="match status" value="1"/>
</dbReference>
<evidence type="ECO:0000313" key="5">
    <source>
        <dbReference type="EnsemblMetazoa" id="XP_019753899.1"/>
    </source>
</evidence>
<keyword evidence="2" id="KW-0677">Repeat</keyword>
<evidence type="ECO:0000256" key="2">
    <source>
        <dbReference type="ARBA" id="ARBA00022737"/>
    </source>
</evidence>
<evidence type="ECO:0000256" key="4">
    <source>
        <dbReference type="ARBA" id="ARBA00025740"/>
    </source>
</evidence>
<dbReference type="SUPFAM" id="SSF50978">
    <property type="entry name" value="WD40 repeat-like"/>
    <property type="match status" value="1"/>
</dbReference>
<accession>A0AAR5NY64</accession>
<dbReference type="EnsemblMetazoa" id="XM_019898340.1">
    <property type="protein sequence ID" value="XP_019753899.1"/>
    <property type="gene ID" value="LOC109533109"/>
</dbReference>
<dbReference type="SMART" id="SM00320">
    <property type="entry name" value="WD40"/>
    <property type="match status" value="2"/>
</dbReference>
<keyword evidence="1" id="KW-0853">WD repeat</keyword>
<dbReference type="Pfam" id="PF21032">
    <property type="entry name" value="PROPPIN"/>
    <property type="match status" value="1"/>
</dbReference>
<comment type="similarity">
    <text evidence="4">Belongs to the WD repeat PROPPIN family.</text>
</comment>
<dbReference type="GO" id="GO:0005737">
    <property type="term" value="C:cytoplasm"/>
    <property type="evidence" value="ECO:0007669"/>
    <property type="project" value="UniProtKB-ARBA"/>
</dbReference>
<sequence length="184" mass="20279">MELSSTFQSYSSAPVYLQAHKNKLACIAINQQSKRIATASEQGTLIRVWDTSTRNQLVELRRGTDPASIHCINFSTNSDFLCCSSDKGTVHIFAIKDTNLNKRLSAIPTAFIGTLGKYGDSQWALTNFTVSAESACVCAFGPNNTIYALCFDGTFHKYAFSAEGICHSEGFEVFLDVDDDDDRF</sequence>
<evidence type="ECO:0000256" key="3">
    <source>
        <dbReference type="ARBA" id="ARBA00023006"/>
    </source>
</evidence>
<proteinExistence type="inferred from homology"/>
<dbReference type="InterPro" id="IPR001680">
    <property type="entry name" value="WD40_rpt"/>
</dbReference>
<dbReference type="InterPro" id="IPR036322">
    <property type="entry name" value="WD40_repeat_dom_sf"/>
</dbReference>
<dbReference type="AlphaFoldDB" id="A0AAR5NY64"/>
<protein>
    <recommendedName>
        <fullName evidence="7">WD repeat-containing protein 55 homolog</fullName>
    </recommendedName>
</protein>
<dbReference type="GO" id="GO:0006914">
    <property type="term" value="P:autophagy"/>
    <property type="evidence" value="ECO:0007669"/>
    <property type="project" value="UniProtKB-KW"/>
</dbReference>
<dbReference type="Proteomes" id="UP000019118">
    <property type="component" value="Unassembled WGS sequence"/>
</dbReference>
<dbReference type="Gene3D" id="2.130.10.10">
    <property type="entry name" value="YVTN repeat-like/Quinoprotein amine dehydrogenase"/>
    <property type="match status" value="1"/>
</dbReference>
<evidence type="ECO:0000313" key="6">
    <source>
        <dbReference type="Proteomes" id="UP000019118"/>
    </source>
</evidence>
<keyword evidence="3" id="KW-0072">Autophagy</keyword>
<dbReference type="InterPro" id="IPR048720">
    <property type="entry name" value="PROPPIN"/>
</dbReference>
<organism evidence="5 6">
    <name type="scientific">Dendroctonus ponderosae</name>
    <name type="common">Mountain pine beetle</name>
    <dbReference type="NCBI Taxonomy" id="77166"/>
    <lineage>
        <taxon>Eukaryota</taxon>
        <taxon>Metazoa</taxon>
        <taxon>Ecdysozoa</taxon>
        <taxon>Arthropoda</taxon>
        <taxon>Hexapoda</taxon>
        <taxon>Insecta</taxon>
        <taxon>Pterygota</taxon>
        <taxon>Neoptera</taxon>
        <taxon>Endopterygota</taxon>
        <taxon>Coleoptera</taxon>
        <taxon>Polyphaga</taxon>
        <taxon>Cucujiformia</taxon>
        <taxon>Curculionidae</taxon>
        <taxon>Scolytinae</taxon>
        <taxon>Dendroctonus</taxon>
    </lineage>
</organism>
<evidence type="ECO:0008006" key="7">
    <source>
        <dbReference type="Google" id="ProtNLM"/>
    </source>
</evidence>
<evidence type="ECO:0000256" key="1">
    <source>
        <dbReference type="ARBA" id="ARBA00022574"/>
    </source>
</evidence>
<reference evidence="5" key="2">
    <citation type="submission" date="2024-08" db="UniProtKB">
        <authorList>
            <consortium name="EnsemblMetazoa"/>
        </authorList>
    </citation>
    <scope>IDENTIFICATION</scope>
</reference>